<dbReference type="SMART" id="SM00220">
    <property type="entry name" value="S_TKc"/>
    <property type="match status" value="1"/>
</dbReference>
<protein>
    <recommendedName>
        <fullName evidence="7">Protein kinase domain-containing protein</fullName>
    </recommendedName>
</protein>
<keyword evidence="1" id="KW-0808">Transferase</keyword>
<gene>
    <name evidence="8" type="ORF">ADUPG1_008302</name>
</gene>
<feature type="domain" description="Protein kinase" evidence="7">
    <location>
        <begin position="547"/>
        <end position="884"/>
    </location>
</feature>
<keyword evidence="3" id="KW-0418">Kinase</keyword>
<feature type="region of interest" description="Disordered" evidence="6">
    <location>
        <begin position="264"/>
        <end position="297"/>
    </location>
</feature>
<evidence type="ECO:0000256" key="3">
    <source>
        <dbReference type="ARBA" id="ARBA00022777"/>
    </source>
</evidence>
<sequence length="884" mass="100465">MMCFTGNDDLPKLFSSLSSGFFQTELDEKSLGVRNSYKGLFFRERPDGSLEEKTVFIKPTDPTVSPGKIISGALIGRLKECRYIVPLLSIFKDTPPGYDGHVMCSAVGGVQRDYSLSFLTTKKEMYCIGSALTIMLDAGKRKDWIAREMFELTNLCHHEELNGRLLKSFASCTSFKITTLIASITHVLLNILMVCSHTLESLFEWERIRGASKLRHVCISSISKSLKICEENPPSEVDLLLEDLLKWKERFSWIQEQRRIIQLRRDDPDDPDEMSSSRDDSEYSDRRRSEEEEDMSWAAGFERDCEESLAGSQHEQKNIVLDKELFPVSIFRNLVHCCIQDTQNRCDQISVTEHEEEEEEEEKKEGKKEDEEEEESLSFPPGFSKRDGIELFLTLCRSVMSSQFWRLHSVCLAVCDVSEFNQTMKSHPAFAPFLSSCGDMSCLISPCTQNLLSSPFHLNIFQWLISFKQREDMNRKALSWEKMDDKVALQSDVVPPRPNPFSDSETMPPDLSLKEGLCSEVEGEEEKREERERGEEMMCFTGNDDLPKLFSSLSSGFFQTELDEKSLGVRNSYKGLFFRERPDGSLEEKTVFIKPTDPTVSPGKIISGALIGRLKECRYIVPLLSIFKDPPPGYDGHVMCSAVGGGALIGRLKECRYIVPLLSIFKDTPPGYDGHVMCSAVGGGAKRLFLVFPYYKEGDVLHWIRSHDNVGVHELIHVFKCVLHALDHLHSRGIVHCDIKPANVLIDDDNDGLLCDFEGAIEVIQGNAMRLRTSTTPCSTFVYTPPEFSEWMKKSRDYSSHCNGEDGDDATNSHLSYHATPAHDMYSFGALVCELFRQIEGRIMLEQRDIVRNILKYAETHLQAEEIEKRPSAEEALRNMFLTK</sequence>
<dbReference type="InterPro" id="IPR008271">
    <property type="entry name" value="Ser/Thr_kinase_AS"/>
</dbReference>
<proteinExistence type="inferred from homology"/>
<evidence type="ECO:0000256" key="6">
    <source>
        <dbReference type="SAM" id="MobiDB-lite"/>
    </source>
</evidence>
<reference evidence="8" key="1">
    <citation type="submission" date="2022-03" db="EMBL/GenBank/DDBJ databases">
        <title>Draft genome sequence of Aduncisulcus paluster, a free-living microaerophilic Fornicata.</title>
        <authorList>
            <person name="Yuyama I."/>
            <person name="Kume K."/>
            <person name="Tamura T."/>
            <person name="Inagaki Y."/>
            <person name="Hashimoto T."/>
        </authorList>
    </citation>
    <scope>NUCLEOTIDE SEQUENCE</scope>
    <source>
        <strain evidence="8">NY0171</strain>
    </source>
</reference>
<feature type="region of interest" description="Disordered" evidence="6">
    <location>
        <begin position="351"/>
        <end position="382"/>
    </location>
</feature>
<evidence type="ECO:0000256" key="5">
    <source>
        <dbReference type="ARBA" id="ARBA00037982"/>
    </source>
</evidence>
<evidence type="ECO:0000256" key="2">
    <source>
        <dbReference type="ARBA" id="ARBA00022741"/>
    </source>
</evidence>
<dbReference type="SUPFAM" id="SSF56112">
    <property type="entry name" value="Protein kinase-like (PK-like)"/>
    <property type="match status" value="1"/>
</dbReference>
<organism evidence="8 9">
    <name type="scientific">Aduncisulcus paluster</name>
    <dbReference type="NCBI Taxonomy" id="2918883"/>
    <lineage>
        <taxon>Eukaryota</taxon>
        <taxon>Metamonada</taxon>
        <taxon>Carpediemonas-like organisms</taxon>
        <taxon>Aduncisulcus</taxon>
    </lineage>
</organism>
<dbReference type="InterPro" id="IPR050339">
    <property type="entry name" value="CC_SR_Kinase"/>
</dbReference>
<name>A0ABQ5KTY8_9EUKA</name>
<evidence type="ECO:0000256" key="1">
    <source>
        <dbReference type="ARBA" id="ARBA00022679"/>
    </source>
</evidence>
<dbReference type="InterPro" id="IPR000719">
    <property type="entry name" value="Prot_kinase_dom"/>
</dbReference>
<feature type="compositionally biased region" description="Basic and acidic residues" evidence="6">
    <location>
        <begin position="275"/>
        <end position="290"/>
    </location>
</feature>
<dbReference type="PANTHER" id="PTHR11042">
    <property type="entry name" value="EUKARYOTIC TRANSLATION INITIATION FACTOR 2-ALPHA KINASE EIF2-ALPHA KINASE -RELATED"/>
    <property type="match status" value="1"/>
</dbReference>
<keyword evidence="4" id="KW-0067">ATP-binding</keyword>
<dbReference type="Gene3D" id="1.10.510.10">
    <property type="entry name" value="Transferase(Phosphotransferase) domain 1"/>
    <property type="match status" value="1"/>
</dbReference>
<keyword evidence="9" id="KW-1185">Reference proteome</keyword>
<evidence type="ECO:0000313" key="8">
    <source>
        <dbReference type="EMBL" id="GKT35068.1"/>
    </source>
</evidence>
<dbReference type="CDD" id="cd00180">
    <property type="entry name" value="PKc"/>
    <property type="match status" value="1"/>
</dbReference>
<evidence type="ECO:0000259" key="7">
    <source>
        <dbReference type="PROSITE" id="PS50011"/>
    </source>
</evidence>
<dbReference type="EMBL" id="BQXS01010915">
    <property type="protein sequence ID" value="GKT35068.1"/>
    <property type="molecule type" value="Genomic_DNA"/>
</dbReference>
<dbReference type="InterPro" id="IPR011009">
    <property type="entry name" value="Kinase-like_dom_sf"/>
</dbReference>
<dbReference type="Pfam" id="PF00069">
    <property type="entry name" value="Pkinase"/>
    <property type="match status" value="1"/>
</dbReference>
<comment type="similarity">
    <text evidence="5">Belongs to the protein kinase superfamily. Ser/Thr protein kinase family. GCN2 subfamily.</text>
</comment>
<dbReference type="Proteomes" id="UP001057375">
    <property type="component" value="Unassembled WGS sequence"/>
</dbReference>
<evidence type="ECO:0000313" key="9">
    <source>
        <dbReference type="Proteomes" id="UP001057375"/>
    </source>
</evidence>
<dbReference type="PROSITE" id="PS00108">
    <property type="entry name" value="PROTEIN_KINASE_ST"/>
    <property type="match status" value="1"/>
</dbReference>
<dbReference type="PROSITE" id="PS50011">
    <property type="entry name" value="PROTEIN_KINASE_DOM"/>
    <property type="match status" value="1"/>
</dbReference>
<comment type="caution">
    <text evidence="8">The sequence shown here is derived from an EMBL/GenBank/DDBJ whole genome shotgun (WGS) entry which is preliminary data.</text>
</comment>
<evidence type="ECO:0000256" key="4">
    <source>
        <dbReference type="ARBA" id="ARBA00022840"/>
    </source>
</evidence>
<keyword evidence="2" id="KW-0547">Nucleotide-binding</keyword>
<accession>A0ABQ5KTY8</accession>